<proteinExistence type="inferred from homology"/>
<dbReference type="Gene3D" id="2.30.40.10">
    <property type="entry name" value="Urease, subunit C, domain 1"/>
    <property type="match status" value="1"/>
</dbReference>
<dbReference type="Gene3D" id="3.20.20.140">
    <property type="entry name" value="Metal-dependent hydrolases"/>
    <property type="match status" value="1"/>
</dbReference>
<feature type="domain" description="Amidohydrolase-related" evidence="6">
    <location>
        <begin position="52"/>
        <end position="406"/>
    </location>
</feature>
<dbReference type="Proteomes" id="UP000217431">
    <property type="component" value="Chromosome II"/>
</dbReference>
<reference evidence="7 8" key="1">
    <citation type="journal article" date="2016" name="DNA Res.">
        <title>The complete genome sequencing of Prevotella intermedia strain OMA14 and a subsequent fine-scale, intra-species genomic comparison reveal an unusual amplification of conjugative and mobile transposons and identify a novel Prevotella-lineage-specific repeat.</title>
        <authorList>
            <person name="Naito M."/>
            <person name="Ogura Y."/>
            <person name="Itoh T."/>
            <person name="Shoji M."/>
            <person name="Okamoto M."/>
            <person name="Hayashi T."/>
            <person name="Nakayama K."/>
        </authorList>
    </citation>
    <scope>NUCLEOTIDE SEQUENCE [LARGE SCALE GENOMIC DNA]</scope>
    <source>
        <strain evidence="7 8">OMA14</strain>
    </source>
</reference>
<dbReference type="AlphaFoldDB" id="A0A0T7ANQ0"/>
<gene>
    <name evidence="7" type="ORF">PIOMA14_II_0147</name>
</gene>
<dbReference type="PANTHER" id="PTHR43668">
    <property type="entry name" value="ALLANTOINASE"/>
    <property type="match status" value="1"/>
</dbReference>
<comment type="similarity">
    <text evidence="3">Belongs to the metallo-dependent hydrolases superfamily. DHOase family. Class I DHOase subfamily.</text>
</comment>
<dbReference type="InterPro" id="IPR006680">
    <property type="entry name" value="Amidohydro-rel"/>
</dbReference>
<dbReference type="GO" id="GO:0046872">
    <property type="term" value="F:metal ion binding"/>
    <property type="evidence" value="ECO:0007669"/>
    <property type="project" value="UniProtKB-KW"/>
</dbReference>
<dbReference type="GO" id="GO:0006145">
    <property type="term" value="P:purine nucleobase catabolic process"/>
    <property type="evidence" value="ECO:0007669"/>
    <property type="project" value="TreeGrafter"/>
</dbReference>
<sequence length="450" mass="50144">MRKLIHGGTIVNEGQSFNGAIVIEDNRIAAIIPENEAPRSNFDEIIDATGCFVLPGVIDTHVHFREPGMEDKANIESESRAAAYGGVTSFCEMPNTNPQTTTIDALNDKFERAKRSSHINYSFFFGATNTNSDTIKQLDKHLVPAVKLFMGASTGNMLVDRRNALESIFATAAAEGLPVMTHCEDSGIINENMKAAKARYGDDPDISHHYEIRSEKACCESSRLAVELALKHKTRLHIAHLSTARELDLLQQPHVRDFVTMEAVIAHLYFTNDDYATKCALIKCNPSVKTAHDRAELRRALADGRITTVATDHAPHLLSQKQGGCARATSGMPMVQYSLPTMLELVDNGVLTIERLVELMAHSPTRLFQIDERGFLRKGYRADIVIVKPNTPWTVTEANIQSKCKWSPMQGHQYSWQVLHTLCNGVHILDNGKFDADYRGEQITFRNIKQ</sequence>
<dbReference type="Pfam" id="PF01979">
    <property type="entry name" value="Amidohydro_1"/>
    <property type="match status" value="1"/>
</dbReference>
<dbReference type="PANTHER" id="PTHR43668:SF4">
    <property type="entry name" value="ALLANTOINASE"/>
    <property type="match status" value="1"/>
</dbReference>
<dbReference type="PROSITE" id="PS00483">
    <property type="entry name" value="DIHYDROOROTASE_2"/>
    <property type="match status" value="1"/>
</dbReference>
<evidence type="ECO:0000256" key="4">
    <source>
        <dbReference type="ARBA" id="ARBA00022723"/>
    </source>
</evidence>
<comment type="function">
    <text evidence="2">Catalyzes the reversible cyclization of carbamoyl aspartate to dihydroorotate.</text>
</comment>
<dbReference type="SUPFAM" id="SSF51338">
    <property type="entry name" value="Composite domain of metallo-dependent hydrolases"/>
    <property type="match status" value="1"/>
</dbReference>
<accession>A0A0T7ANQ0</accession>
<organism evidence="7 8">
    <name type="scientific">Prevotella intermedia</name>
    <dbReference type="NCBI Taxonomy" id="28131"/>
    <lineage>
        <taxon>Bacteria</taxon>
        <taxon>Pseudomonadati</taxon>
        <taxon>Bacteroidota</taxon>
        <taxon>Bacteroidia</taxon>
        <taxon>Bacteroidales</taxon>
        <taxon>Prevotellaceae</taxon>
        <taxon>Prevotella</taxon>
    </lineage>
</organism>
<evidence type="ECO:0000256" key="5">
    <source>
        <dbReference type="ARBA" id="ARBA00022801"/>
    </source>
</evidence>
<evidence type="ECO:0000256" key="2">
    <source>
        <dbReference type="ARBA" id="ARBA00002368"/>
    </source>
</evidence>
<keyword evidence="4" id="KW-0479">Metal-binding</keyword>
<dbReference type="InterPro" id="IPR050138">
    <property type="entry name" value="DHOase/Allantoinase_Hydrolase"/>
</dbReference>
<dbReference type="GO" id="GO:0004038">
    <property type="term" value="F:allantoinase activity"/>
    <property type="evidence" value="ECO:0007669"/>
    <property type="project" value="TreeGrafter"/>
</dbReference>
<dbReference type="InterPro" id="IPR011059">
    <property type="entry name" value="Metal-dep_hydrolase_composite"/>
</dbReference>
<name>A0A0T7ANQ0_PREIN</name>
<evidence type="ECO:0000313" key="8">
    <source>
        <dbReference type="Proteomes" id="UP000217431"/>
    </source>
</evidence>
<evidence type="ECO:0000313" key="7">
    <source>
        <dbReference type="EMBL" id="BAU18652.1"/>
    </source>
</evidence>
<dbReference type="InterPro" id="IPR032466">
    <property type="entry name" value="Metal_Hydrolase"/>
</dbReference>
<keyword evidence="5" id="KW-0378">Hydrolase</keyword>
<dbReference type="NCBIfam" id="TIGR00857">
    <property type="entry name" value="pyrC_multi"/>
    <property type="match status" value="1"/>
</dbReference>
<evidence type="ECO:0000259" key="6">
    <source>
        <dbReference type="Pfam" id="PF01979"/>
    </source>
</evidence>
<dbReference type="RefSeq" id="WP_096408100.1">
    <property type="nucleotide sequence ID" value="NZ_AP014598.1"/>
</dbReference>
<evidence type="ECO:0000256" key="3">
    <source>
        <dbReference type="ARBA" id="ARBA00010286"/>
    </source>
</evidence>
<dbReference type="EMBL" id="AP014598">
    <property type="protein sequence ID" value="BAU18652.1"/>
    <property type="molecule type" value="Genomic_DNA"/>
</dbReference>
<dbReference type="GO" id="GO:0005737">
    <property type="term" value="C:cytoplasm"/>
    <property type="evidence" value="ECO:0007669"/>
    <property type="project" value="TreeGrafter"/>
</dbReference>
<dbReference type="NCBIfam" id="NF006688">
    <property type="entry name" value="PRK09236.1"/>
    <property type="match status" value="1"/>
</dbReference>
<protein>
    <submittedName>
        <fullName evidence="7">Dihydroorotase</fullName>
    </submittedName>
</protein>
<dbReference type="STRING" id="28131.BWX40_10860"/>
<evidence type="ECO:0000256" key="1">
    <source>
        <dbReference type="ARBA" id="ARBA00001947"/>
    </source>
</evidence>
<dbReference type="SUPFAM" id="SSF51556">
    <property type="entry name" value="Metallo-dependent hydrolases"/>
    <property type="match status" value="1"/>
</dbReference>
<dbReference type="CDD" id="cd01318">
    <property type="entry name" value="DHOase_IIb"/>
    <property type="match status" value="1"/>
</dbReference>
<dbReference type="InterPro" id="IPR002195">
    <property type="entry name" value="Dihydroorotase_CS"/>
</dbReference>
<comment type="cofactor">
    <cofactor evidence="1">
        <name>Zn(2+)</name>
        <dbReference type="ChEBI" id="CHEBI:29105"/>
    </cofactor>
</comment>